<evidence type="ECO:0000259" key="3">
    <source>
        <dbReference type="Pfam" id="PF18463"/>
    </source>
</evidence>
<protein>
    <submittedName>
        <fullName evidence="5">Proprotein convertase subtilisin/kexin type 9-like</fullName>
    </submittedName>
</protein>
<dbReference type="Proteomes" id="UP000694865">
    <property type="component" value="Unplaced"/>
</dbReference>
<dbReference type="InterPro" id="IPR041254">
    <property type="entry name" value="PCSK9_C1"/>
</dbReference>
<gene>
    <name evidence="5" type="primary">LOC100378780</name>
</gene>
<organism evidence="4 5">
    <name type="scientific">Saccoglossus kowalevskii</name>
    <name type="common">Acorn worm</name>
    <dbReference type="NCBI Taxonomy" id="10224"/>
    <lineage>
        <taxon>Eukaryota</taxon>
        <taxon>Metazoa</taxon>
        <taxon>Hemichordata</taxon>
        <taxon>Enteropneusta</taxon>
        <taxon>Harrimaniidae</taxon>
        <taxon>Saccoglossus</taxon>
    </lineage>
</organism>
<keyword evidence="4" id="KW-1185">Reference proteome</keyword>
<proteinExistence type="predicted"/>
<feature type="domain" description="Proprotein convertase subtilisin/kexin type 9 C-terminal" evidence="3">
    <location>
        <begin position="236"/>
        <end position="308"/>
    </location>
</feature>
<dbReference type="Gene3D" id="2.60.120.690">
    <property type="entry name" value="Proprotein convertase subtilisin/kexin type 9"/>
    <property type="match status" value="1"/>
</dbReference>
<dbReference type="GeneID" id="100378780"/>
<evidence type="ECO:0000313" key="5">
    <source>
        <dbReference type="RefSeq" id="XP_002739093.2"/>
    </source>
</evidence>
<feature type="domain" description="Proprotein convertase subtilisin/kexin type 9 C-terminal" evidence="2">
    <location>
        <begin position="70"/>
        <end position="148"/>
    </location>
</feature>
<name>A0ABM0GWU4_SACKO</name>
<evidence type="ECO:0000259" key="2">
    <source>
        <dbReference type="Pfam" id="PF18459"/>
    </source>
</evidence>
<feature type="signal peptide" evidence="1">
    <location>
        <begin position="1"/>
        <end position="21"/>
    </location>
</feature>
<evidence type="ECO:0000313" key="4">
    <source>
        <dbReference type="Proteomes" id="UP000694865"/>
    </source>
</evidence>
<feature type="chain" id="PRO_5046018238" evidence="1">
    <location>
        <begin position="22"/>
        <end position="312"/>
    </location>
</feature>
<dbReference type="Pfam" id="PF18463">
    <property type="entry name" value="PCSK9_C3"/>
    <property type="match status" value="1"/>
</dbReference>
<evidence type="ECO:0000256" key="1">
    <source>
        <dbReference type="SAM" id="SignalP"/>
    </source>
</evidence>
<dbReference type="InterPro" id="IPR041051">
    <property type="entry name" value="PCSK9_C3"/>
</dbReference>
<reference evidence="5" key="1">
    <citation type="submission" date="2025-08" db="UniProtKB">
        <authorList>
            <consortium name="RefSeq"/>
        </authorList>
    </citation>
    <scope>IDENTIFICATION</scope>
    <source>
        <tissue evidence="5">Testes</tissue>
    </source>
</reference>
<accession>A0ABM0GWU4</accession>
<dbReference type="RefSeq" id="XP_002739093.2">
    <property type="nucleotide sequence ID" value="XM_002739047.2"/>
</dbReference>
<sequence>MMHLNTVFFAYSILTITVVVTLETCHVCDVYNVGTNTAEIVDSISERIDMLSDEIKQMKAQECNNSREHTCVTREGSSSGPDDDNMSEVTCLEDEVMTGCSSVLEGGRHDSRNGEKIVFSAHGRATCVAYNGNGGHGVRAFARCCTWKDMTCYYPKSEKSESQDDDIAETVCDHWFNGRPTIPTGCMAFTAWTCIDGVRPVGDQSEGTTSPITRNACQAINGYCGAGVYSYAACCSAPDLECGVKYSTRSGTSSWDSASVMCDEGWTLTGCNSFTSWVGNIGAYIEGDTCKAVNSNNFGVWAVATCCRGTTR</sequence>
<keyword evidence="1" id="KW-0732">Signal</keyword>
<dbReference type="Pfam" id="PF18459">
    <property type="entry name" value="PCSK9_C1"/>
    <property type="match status" value="1"/>
</dbReference>